<evidence type="ECO:0000256" key="6">
    <source>
        <dbReference type="RuleBase" id="RU000461"/>
    </source>
</evidence>
<keyword evidence="6" id="KW-0560">Oxidoreductase</keyword>
<dbReference type="InterPro" id="IPR001128">
    <property type="entry name" value="Cyt_P450"/>
</dbReference>
<dbReference type="PRINTS" id="PR00385">
    <property type="entry name" value="P450"/>
</dbReference>
<feature type="transmembrane region" description="Helical" evidence="7">
    <location>
        <begin position="21"/>
        <end position="42"/>
    </location>
</feature>
<comment type="caution">
    <text evidence="8">The sequence shown here is derived from an EMBL/GenBank/DDBJ whole genome shotgun (WGS) entry which is preliminary data.</text>
</comment>
<evidence type="ECO:0000256" key="5">
    <source>
        <dbReference type="ARBA" id="ARBA00023004"/>
    </source>
</evidence>
<evidence type="ECO:0000256" key="3">
    <source>
        <dbReference type="ARBA" id="ARBA00022617"/>
    </source>
</evidence>
<evidence type="ECO:0000256" key="2">
    <source>
        <dbReference type="ARBA" id="ARBA00010617"/>
    </source>
</evidence>
<evidence type="ECO:0000313" key="9">
    <source>
        <dbReference type="Proteomes" id="UP001390339"/>
    </source>
</evidence>
<dbReference type="PANTHER" id="PTHR24305">
    <property type="entry name" value="CYTOCHROME P450"/>
    <property type="match status" value="1"/>
</dbReference>
<evidence type="ECO:0000256" key="1">
    <source>
        <dbReference type="ARBA" id="ARBA00001971"/>
    </source>
</evidence>
<gene>
    <name evidence="8" type="ORF">PGQ11_011959</name>
</gene>
<dbReference type="CDD" id="cd11058">
    <property type="entry name" value="CYP60B-like"/>
    <property type="match status" value="1"/>
</dbReference>
<evidence type="ECO:0000256" key="4">
    <source>
        <dbReference type="ARBA" id="ARBA00022723"/>
    </source>
</evidence>
<organism evidence="8 9">
    <name type="scientific">Apiospora arundinis</name>
    <dbReference type="NCBI Taxonomy" id="335852"/>
    <lineage>
        <taxon>Eukaryota</taxon>
        <taxon>Fungi</taxon>
        <taxon>Dikarya</taxon>
        <taxon>Ascomycota</taxon>
        <taxon>Pezizomycotina</taxon>
        <taxon>Sordariomycetes</taxon>
        <taxon>Xylariomycetidae</taxon>
        <taxon>Amphisphaeriales</taxon>
        <taxon>Apiosporaceae</taxon>
        <taxon>Apiospora</taxon>
    </lineage>
</organism>
<dbReference type="InterPro" id="IPR050121">
    <property type="entry name" value="Cytochrome_P450_monoxygenase"/>
</dbReference>
<dbReference type="InterPro" id="IPR017972">
    <property type="entry name" value="Cyt_P450_CS"/>
</dbReference>
<keyword evidence="3 6" id="KW-0349">Heme</keyword>
<keyword evidence="5 6" id="KW-0408">Iron</keyword>
<dbReference type="PRINTS" id="PR00463">
    <property type="entry name" value="EP450I"/>
</dbReference>
<comment type="cofactor">
    <cofactor evidence="1">
        <name>heme</name>
        <dbReference type="ChEBI" id="CHEBI:30413"/>
    </cofactor>
</comment>
<dbReference type="EMBL" id="JAPCWZ010000007">
    <property type="protein sequence ID" value="KAK8856047.1"/>
    <property type="molecule type" value="Genomic_DNA"/>
</dbReference>
<dbReference type="Pfam" id="PF00067">
    <property type="entry name" value="p450"/>
    <property type="match status" value="1"/>
</dbReference>
<evidence type="ECO:0008006" key="10">
    <source>
        <dbReference type="Google" id="ProtNLM"/>
    </source>
</evidence>
<accession>A0ABR2I1J1</accession>
<dbReference type="PANTHER" id="PTHR24305:SF210">
    <property type="entry name" value="CYTOCHROME P450 MONOOXYGENASE ASQL-RELATED"/>
    <property type="match status" value="1"/>
</dbReference>
<dbReference type="PROSITE" id="PS00086">
    <property type="entry name" value="CYTOCHROME_P450"/>
    <property type="match status" value="1"/>
</dbReference>
<protein>
    <recommendedName>
        <fullName evidence="10">Cytochrome P450 monooxygenase</fullName>
    </recommendedName>
</protein>
<sequence length="506" mass="57225">MLFDQILDASRGGLAGLRSTSATAAFIVAISLALYLTTYPIYSLFLHPLSYVPGPKLSACTRIPYWIACIRGNQVRHMTKLHEKYGPVVRYGPNDLSYSDGRAWRDICLVPKGKKENPKESRFHGRPGKVFHIISEPTQERHAVLRNVFSPAFSEQALRRQEPMFRRYADLMVARGRQSAPSAVDMAKLLNFTTFDIMAELAFGESLGLLEANRYSDWLATTFELLRVLPIVQLIDFYPLSRKLFNLLEPPFARRIRLEHFNHTASRVDKRLERGPSPGKPDLWTLVENSEALTLDDMHSNAVLFMMAGTETSASLLTGLTYYLVTNPDKMKILTDEVRHAFPSSDSISFEGLAKLRYLNACIREGLRVYPSVPSAIPRVVAAGGNEILGKWIPGGTIVSVHHSATYRSPSNFRNPDLFAPERWLDDPDYADDNRDAHQPFSVGPRNCIGMNMAWHEMRLILAKLLYNFDLESDVGPDWRDQDVYVIWDRKPLMCRLKDASTASAT</sequence>
<keyword evidence="6" id="KW-0503">Monooxygenase</keyword>
<name>A0ABR2I1J1_9PEZI</name>
<dbReference type="SUPFAM" id="SSF48264">
    <property type="entry name" value="Cytochrome P450"/>
    <property type="match status" value="1"/>
</dbReference>
<dbReference type="Gene3D" id="1.10.630.10">
    <property type="entry name" value="Cytochrome P450"/>
    <property type="match status" value="1"/>
</dbReference>
<dbReference type="Proteomes" id="UP001390339">
    <property type="component" value="Unassembled WGS sequence"/>
</dbReference>
<keyword evidence="4 6" id="KW-0479">Metal-binding</keyword>
<keyword evidence="7" id="KW-0472">Membrane</keyword>
<evidence type="ECO:0000256" key="7">
    <source>
        <dbReference type="SAM" id="Phobius"/>
    </source>
</evidence>
<comment type="similarity">
    <text evidence="2 6">Belongs to the cytochrome P450 family.</text>
</comment>
<evidence type="ECO:0000313" key="8">
    <source>
        <dbReference type="EMBL" id="KAK8856047.1"/>
    </source>
</evidence>
<keyword evidence="7" id="KW-1133">Transmembrane helix</keyword>
<dbReference type="InterPro" id="IPR002401">
    <property type="entry name" value="Cyt_P450_E_grp-I"/>
</dbReference>
<keyword evidence="7" id="KW-0812">Transmembrane</keyword>
<dbReference type="InterPro" id="IPR036396">
    <property type="entry name" value="Cyt_P450_sf"/>
</dbReference>
<keyword evidence="9" id="KW-1185">Reference proteome</keyword>
<reference evidence="8 9" key="1">
    <citation type="journal article" date="2024" name="IMA Fungus">
        <title>Apiospora arundinis, a panoply of carbohydrate-active enzymes and secondary metabolites.</title>
        <authorList>
            <person name="Sorensen T."/>
            <person name="Petersen C."/>
            <person name="Muurmann A.T."/>
            <person name="Christiansen J.V."/>
            <person name="Brundto M.L."/>
            <person name="Overgaard C.K."/>
            <person name="Boysen A.T."/>
            <person name="Wollenberg R.D."/>
            <person name="Larsen T.O."/>
            <person name="Sorensen J.L."/>
            <person name="Nielsen K.L."/>
            <person name="Sondergaard T.E."/>
        </authorList>
    </citation>
    <scope>NUCLEOTIDE SEQUENCE [LARGE SCALE GENOMIC DNA]</scope>
    <source>
        <strain evidence="8 9">AAU 773</strain>
    </source>
</reference>
<proteinExistence type="inferred from homology"/>